<organism evidence="3 4">
    <name type="scientific">Didymodactylos carnosus</name>
    <dbReference type="NCBI Taxonomy" id="1234261"/>
    <lineage>
        <taxon>Eukaryota</taxon>
        <taxon>Metazoa</taxon>
        <taxon>Spiralia</taxon>
        <taxon>Gnathifera</taxon>
        <taxon>Rotifera</taxon>
        <taxon>Eurotatoria</taxon>
        <taxon>Bdelloidea</taxon>
        <taxon>Philodinida</taxon>
        <taxon>Philodinidae</taxon>
        <taxon>Didymodactylos</taxon>
    </lineage>
</organism>
<dbReference type="Proteomes" id="UP000682733">
    <property type="component" value="Unassembled WGS sequence"/>
</dbReference>
<sequence length="562" mass="65538">METKLHSIWCELFGEDNISYSSSYDSIGVDSLVRLKLLSLYRKHFGIRNMKAAELFQYTTIEEHARLIKQKQTPPNGEIKDDIKSLQELTYQTNGSKQNSVNFAPTSYVQNSIWLNEQQLHSLAIWNLPLILKIRKEKVSISRLHSAILAVITKHKILRTSYKRSETCILQVVKQAPSLDEVQRENYYSFQTSVIANLKNELLEDILQNESIGNVLDLERGIVLRCHLIKDFHNDSNNSSDHEDLLYPNDLIFFNFHHIAFDRMSLKPFLSDLQLAYSTTELHILDATIDFQYIDHAIDERKMIEDPSPESEMNRARIHWQKIFEGYNYEKTLRLPYDFNIDSRSGRGDHLDFEIDEYITTALSDFARQSNITMFELLITCFYLFLSKLTDDNDVCMGSIAANRHTAEVQNLIGMFVNFVPYRLRFDPTLSFKDLTWQVHQTCSEVSQYSYLPSQEIIPAGLRLQIYFRYYSTANSLKVINLNEAICDVFDDNFNINYVARHDLQLFIKHEQQSHDKQHKGKLMCTFGYAIEVFNRSTIAVLSEDFQTLLKQLIHHKSNLSQ</sequence>
<dbReference type="Gene3D" id="3.30.559.30">
    <property type="entry name" value="Nonribosomal peptide synthetase, condensation domain"/>
    <property type="match status" value="1"/>
</dbReference>
<evidence type="ECO:0000313" key="4">
    <source>
        <dbReference type="Proteomes" id="UP000682733"/>
    </source>
</evidence>
<name>A0A8S2KKR5_9BILA</name>
<dbReference type="GO" id="GO:0005737">
    <property type="term" value="C:cytoplasm"/>
    <property type="evidence" value="ECO:0007669"/>
    <property type="project" value="TreeGrafter"/>
</dbReference>
<dbReference type="GO" id="GO:0031177">
    <property type="term" value="F:phosphopantetheine binding"/>
    <property type="evidence" value="ECO:0007669"/>
    <property type="project" value="TreeGrafter"/>
</dbReference>
<reference evidence="3" key="1">
    <citation type="submission" date="2021-02" db="EMBL/GenBank/DDBJ databases">
        <authorList>
            <person name="Nowell W R."/>
        </authorList>
    </citation>
    <scope>NUCLEOTIDE SEQUENCE</scope>
</reference>
<dbReference type="GO" id="GO:0043041">
    <property type="term" value="P:amino acid activation for nonribosomal peptide biosynthetic process"/>
    <property type="evidence" value="ECO:0007669"/>
    <property type="project" value="TreeGrafter"/>
</dbReference>
<dbReference type="AlphaFoldDB" id="A0A8S2KKR5"/>
<comment type="caution">
    <text evidence="3">The sequence shown here is derived from an EMBL/GenBank/DDBJ whole genome shotgun (WGS) entry which is preliminary data.</text>
</comment>
<dbReference type="InterPro" id="IPR023213">
    <property type="entry name" value="CAT-like_dom_sf"/>
</dbReference>
<dbReference type="InterPro" id="IPR036736">
    <property type="entry name" value="ACP-like_sf"/>
</dbReference>
<dbReference type="PANTHER" id="PTHR45527">
    <property type="entry name" value="NONRIBOSOMAL PEPTIDE SYNTHETASE"/>
    <property type="match status" value="1"/>
</dbReference>
<dbReference type="EMBL" id="CAJNOK010009541">
    <property type="protein sequence ID" value="CAF1092503.1"/>
    <property type="molecule type" value="Genomic_DNA"/>
</dbReference>
<dbReference type="PANTHER" id="PTHR45527:SF1">
    <property type="entry name" value="FATTY ACID SYNTHASE"/>
    <property type="match status" value="1"/>
</dbReference>
<gene>
    <name evidence="2" type="ORF">OVA965_LOCUS18886</name>
    <name evidence="3" type="ORF">TMI583_LOCUS18898</name>
</gene>
<dbReference type="Proteomes" id="UP000677228">
    <property type="component" value="Unassembled WGS sequence"/>
</dbReference>
<feature type="domain" description="Carrier" evidence="1">
    <location>
        <begin position="1"/>
        <end position="72"/>
    </location>
</feature>
<dbReference type="Pfam" id="PF00668">
    <property type="entry name" value="Condensation"/>
    <property type="match status" value="1"/>
</dbReference>
<dbReference type="EMBL" id="CAJOBA010009558">
    <property type="protein sequence ID" value="CAF3853990.1"/>
    <property type="molecule type" value="Genomic_DNA"/>
</dbReference>
<dbReference type="InterPro" id="IPR009081">
    <property type="entry name" value="PP-bd_ACP"/>
</dbReference>
<dbReference type="InterPro" id="IPR001242">
    <property type="entry name" value="Condensation_dom"/>
</dbReference>
<evidence type="ECO:0000313" key="3">
    <source>
        <dbReference type="EMBL" id="CAF3853990.1"/>
    </source>
</evidence>
<protein>
    <recommendedName>
        <fullName evidence="1">Carrier domain-containing protein</fullName>
    </recommendedName>
</protein>
<evidence type="ECO:0000259" key="1">
    <source>
        <dbReference type="PROSITE" id="PS50075"/>
    </source>
</evidence>
<dbReference type="Gene3D" id="1.10.1200.10">
    <property type="entry name" value="ACP-like"/>
    <property type="match status" value="1"/>
</dbReference>
<accession>A0A8S2KKR5</accession>
<dbReference type="SUPFAM" id="SSF47336">
    <property type="entry name" value="ACP-like"/>
    <property type="match status" value="1"/>
</dbReference>
<dbReference type="GO" id="GO:0044550">
    <property type="term" value="P:secondary metabolite biosynthetic process"/>
    <property type="evidence" value="ECO:0007669"/>
    <property type="project" value="TreeGrafter"/>
</dbReference>
<dbReference type="PROSITE" id="PS50075">
    <property type="entry name" value="CARRIER"/>
    <property type="match status" value="1"/>
</dbReference>
<dbReference type="SUPFAM" id="SSF52777">
    <property type="entry name" value="CoA-dependent acyltransferases"/>
    <property type="match status" value="2"/>
</dbReference>
<evidence type="ECO:0000313" key="2">
    <source>
        <dbReference type="EMBL" id="CAF1092503.1"/>
    </source>
</evidence>
<dbReference type="GO" id="GO:0003824">
    <property type="term" value="F:catalytic activity"/>
    <property type="evidence" value="ECO:0007669"/>
    <property type="project" value="InterPro"/>
</dbReference>
<dbReference type="Pfam" id="PF00550">
    <property type="entry name" value="PP-binding"/>
    <property type="match status" value="1"/>
</dbReference>
<dbReference type="Gene3D" id="3.30.559.10">
    <property type="entry name" value="Chloramphenicol acetyltransferase-like domain"/>
    <property type="match status" value="1"/>
</dbReference>
<proteinExistence type="predicted"/>